<feature type="domain" description="Alpha-carbonic anhydrase" evidence="2">
    <location>
        <begin position="38"/>
        <end position="304"/>
    </location>
</feature>
<evidence type="ECO:0000259" key="2">
    <source>
        <dbReference type="PROSITE" id="PS51144"/>
    </source>
</evidence>
<organism evidence="3 4">
    <name type="scientific">Marchantia polymorpha subsp. ruderalis</name>
    <dbReference type="NCBI Taxonomy" id="1480154"/>
    <lineage>
        <taxon>Eukaryota</taxon>
        <taxon>Viridiplantae</taxon>
        <taxon>Streptophyta</taxon>
        <taxon>Embryophyta</taxon>
        <taxon>Marchantiophyta</taxon>
        <taxon>Marchantiopsida</taxon>
        <taxon>Marchantiidae</taxon>
        <taxon>Marchantiales</taxon>
        <taxon>Marchantiaceae</taxon>
        <taxon>Marchantia</taxon>
    </lineage>
</organism>
<comment type="caution">
    <text evidence="3">The sequence shown here is derived from an EMBL/GenBank/DDBJ whole genome shotgun (WGS) entry which is preliminary data.</text>
</comment>
<dbReference type="GO" id="GO:0004089">
    <property type="term" value="F:carbonate dehydratase activity"/>
    <property type="evidence" value="ECO:0007669"/>
    <property type="project" value="InterPro"/>
</dbReference>
<gene>
    <name evidence="3" type="ORF">AXG93_4034s1100</name>
</gene>
<dbReference type="GO" id="GO:0006730">
    <property type="term" value="P:one-carbon metabolic process"/>
    <property type="evidence" value="ECO:0007669"/>
    <property type="project" value="TreeGrafter"/>
</dbReference>
<dbReference type="Proteomes" id="UP000077202">
    <property type="component" value="Unassembled WGS sequence"/>
</dbReference>
<keyword evidence="1" id="KW-0732">Signal</keyword>
<evidence type="ECO:0000256" key="1">
    <source>
        <dbReference type="SAM" id="SignalP"/>
    </source>
</evidence>
<dbReference type="SMART" id="SM01057">
    <property type="entry name" value="Carb_anhydrase"/>
    <property type="match status" value="1"/>
</dbReference>
<evidence type="ECO:0000313" key="3">
    <source>
        <dbReference type="EMBL" id="OAE34657.1"/>
    </source>
</evidence>
<dbReference type="InterPro" id="IPR041891">
    <property type="entry name" value="Alpha_CA_prokaryot-like"/>
</dbReference>
<keyword evidence="4" id="KW-1185">Reference proteome</keyword>
<feature type="chain" id="PRO_5008052660" description="Alpha-carbonic anhydrase domain-containing protein" evidence="1">
    <location>
        <begin position="35"/>
        <end position="310"/>
    </location>
</feature>
<dbReference type="PANTHER" id="PTHR18952">
    <property type="entry name" value="CARBONIC ANHYDRASE"/>
    <property type="match status" value="1"/>
</dbReference>
<dbReference type="CDD" id="cd03124">
    <property type="entry name" value="alpha_CA_prokaryotic_like"/>
    <property type="match status" value="1"/>
</dbReference>
<evidence type="ECO:0000313" key="4">
    <source>
        <dbReference type="Proteomes" id="UP000077202"/>
    </source>
</evidence>
<accession>A0A176WNF9</accession>
<dbReference type="InterPro" id="IPR001148">
    <property type="entry name" value="CA_dom"/>
</dbReference>
<dbReference type="EMBL" id="LVLJ01000368">
    <property type="protein sequence ID" value="OAE34657.1"/>
    <property type="molecule type" value="Genomic_DNA"/>
</dbReference>
<dbReference type="AlphaFoldDB" id="A0A176WNF9"/>
<dbReference type="GO" id="GO:0008270">
    <property type="term" value="F:zinc ion binding"/>
    <property type="evidence" value="ECO:0007669"/>
    <property type="project" value="InterPro"/>
</dbReference>
<reference evidence="3" key="1">
    <citation type="submission" date="2016-03" db="EMBL/GenBank/DDBJ databases">
        <title>Mechanisms controlling the formation of the plant cell surface in tip-growing cells are functionally conserved among land plants.</title>
        <authorList>
            <person name="Honkanen S."/>
            <person name="Jones V.A."/>
            <person name="Morieri G."/>
            <person name="Champion C."/>
            <person name="Hetherington A.J."/>
            <person name="Kelly S."/>
            <person name="Saint-Marcoux D."/>
            <person name="Proust H."/>
            <person name="Prescott H."/>
            <person name="Dolan L."/>
        </authorList>
    </citation>
    <scope>NUCLEOTIDE SEQUENCE [LARGE SCALE GENOMIC DNA]</scope>
    <source>
        <tissue evidence="3">Whole gametophyte</tissue>
    </source>
</reference>
<feature type="signal peptide" evidence="1">
    <location>
        <begin position="1"/>
        <end position="34"/>
    </location>
</feature>
<dbReference type="PANTHER" id="PTHR18952:SF208">
    <property type="entry name" value="CARBONIC ANHYDRASE XA-RELATED"/>
    <property type="match status" value="1"/>
</dbReference>
<dbReference type="Pfam" id="PF00194">
    <property type="entry name" value="Carb_anhydrase"/>
    <property type="match status" value="1"/>
</dbReference>
<dbReference type="InterPro" id="IPR036398">
    <property type="entry name" value="CA_dom_sf"/>
</dbReference>
<name>A0A176WNF9_MARPO</name>
<proteinExistence type="predicted"/>
<dbReference type="SUPFAM" id="SSF51069">
    <property type="entry name" value="Carbonic anhydrase"/>
    <property type="match status" value="1"/>
</dbReference>
<dbReference type="InterPro" id="IPR023561">
    <property type="entry name" value="Carbonic_anhydrase_a-class"/>
</dbReference>
<sequence length="310" mass="34491">MEYRRSHDPRANIKTKTSSWRVFFILLLAVVAIAQPDLDFIHDVTSPDGPLHSDGFCSNGTMQSPININVPLSPVNYSLPVSPDTKYVTANASLSNNGFSPQLVGPFGNFTIGNKTYDFVNLHFHRPAEHTLNIITRYQLEMHIVHMNADGERAVIALFFTLGASSPFLSQFFHLLPQIEEIGDPPVLVPNLEPSFSMSGKYARYLGSLTLPPCTEGVIWTVMLQPNTLSTQQLAQFISSFPIGVEKLLHGLPEKVGLLYCEESYSYNEFLLPLATSNTEEFIVQDESARSVQPGNGRVVQISPSEWTQF</sequence>
<dbReference type="PROSITE" id="PS51144">
    <property type="entry name" value="ALPHA_CA_2"/>
    <property type="match status" value="1"/>
</dbReference>
<protein>
    <recommendedName>
        <fullName evidence="2">Alpha-carbonic anhydrase domain-containing protein</fullName>
    </recommendedName>
</protein>
<dbReference type="Gene3D" id="3.10.200.10">
    <property type="entry name" value="Alpha carbonic anhydrase"/>
    <property type="match status" value="1"/>
</dbReference>